<accession>A0A414FYR4</accession>
<dbReference type="PROSITE" id="PS51755">
    <property type="entry name" value="OMPR_PHOB"/>
    <property type="match status" value="1"/>
</dbReference>
<dbReference type="PANTHER" id="PTHR48111">
    <property type="entry name" value="REGULATOR OF RPOS"/>
    <property type="match status" value="1"/>
</dbReference>
<dbReference type="InterPro" id="IPR001867">
    <property type="entry name" value="OmpR/PhoB-type_DNA-bd"/>
</dbReference>
<dbReference type="GO" id="GO:0006355">
    <property type="term" value="P:regulation of DNA-templated transcription"/>
    <property type="evidence" value="ECO:0007669"/>
    <property type="project" value="InterPro"/>
</dbReference>
<feature type="domain" description="OmpR/PhoB-type" evidence="5">
    <location>
        <begin position="140"/>
        <end position="240"/>
    </location>
</feature>
<dbReference type="Gene3D" id="6.10.250.690">
    <property type="match status" value="1"/>
</dbReference>
<dbReference type="Pfam" id="PF00072">
    <property type="entry name" value="Response_reg"/>
    <property type="match status" value="1"/>
</dbReference>
<dbReference type="InterPro" id="IPR011006">
    <property type="entry name" value="CheY-like_superfamily"/>
</dbReference>
<evidence type="ECO:0000259" key="5">
    <source>
        <dbReference type="PROSITE" id="PS51755"/>
    </source>
</evidence>
<dbReference type="Gene3D" id="3.40.50.2300">
    <property type="match status" value="1"/>
</dbReference>
<dbReference type="InterPro" id="IPR036388">
    <property type="entry name" value="WH-like_DNA-bd_sf"/>
</dbReference>
<reference evidence="6 7" key="1">
    <citation type="submission" date="2018-08" db="EMBL/GenBank/DDBJ databases">
        <title>A genome reference for cultivated species of the human gut microbiota.</title>
        <authorList>
            <person name="Zou Y."/>
            <person name="Xue W."/>
            <person name="Luo G."/>
        </authorList>
    </citation>
    <scope>NUCLEOTIDE SEQUENCE [LARGE SCALE GENOMIC DNA]</scope>
    <source>
        <strain evidence="6 7">AM30-5LB</strain>
    </source>
</reference>
<evidence type="ECO:0000313" key="7">
    <source>
        <dbReference type="Proteomes" id="UP000286050"/>
    </source>
</evidence>
<dbReference type="AlphaFoldDB" id="A0A414FYR4"/>
<dbReference type="InterPro" id="IPR001789">
    <property type="entry name" value="Sig_transdc_resp-reg_receiver"/>
</dbReference>
<feature type="DNA-binding region" description="OmpR/PhoB-type" evidence="3">
    <location>
        <begin position="140"/>
        <end position="240"/>
    </location>
</feature>
<keyword evidence="2" id="KW-0597">Phosphoprotein</keyword>
<dbReference type="GO" id="GO:0000156">
    <property type="term" value="F:phosphorelay response regulator activity"/>
    <property type="evidence" value="ECO:0007669"/>
    <property type="project" value="TreeGrafter"/>
</dbReference>
<dbReference type="SUPFAM" id="SSF46894">
    <property type="entry name" value="C-terminal effector domain of the bipartite response regulators"/>
    <property type="match status" value="1"/>
</dbReference>
<dbReference type="SUPFAM" id="SSF52172">
    <property type="entry name" value="CheY-like"/>
    <property type="match status" value="1"/>
</dbReference>
<dbReference type="PANTHER" id="PTHR48111:SF36">
    <property type="entry name" value="TRANSCRIPTIONAL REGULATORY PROTEIN CUTR"/>
    <property type="match status" value="1"/>
</dbReference>
<evidence type="ECO:0000256" key="2">
    <source>
        <dbReference type="PROSITE-ProRule" id="PRU00169"/>
    </source>
</evidence>
<dbReference type="SMART" id="SM00448">
    <property type="entry name" value="REC"/>
    <property type="match status" value="1"/>
</dbReference>
<keyword evidence="1 3" id="KW-0238">DNA-binding</keyword>
<dbReference type="Pfam" id="PF00486">
    <property type="entry name" value="Trans_reg_C"/>
    <property type="match status" value="1"/>
</dbReference>
<dbReference type="GO" id="GO:0032993">
    <property type="term" value="C:protein-DNA complex"/>
    <property type="evidence" value="ECO:0007669"/>
    <property type="project" value="TreeGrafter"/>
</dbReference>
<name>A0A414FYR4_9ACTN</name>
<dbReference type="InterPro" id="IPR039420">
    <property type="entry name" value="WalR-like"/>
</dbReference>
<dbReference type="Proteomes" id="UP000286050">
    <property type="component" value="Unassembled WGS sequence"/>
</dbReference>
<dbReference type="CDD" id="cd00383">
    <property type="entry name" value="trans_reg_C"/>
    <property type="match status" value="1"/>
</dbReference>
<gene>
    <name evidence="6" type="ORF">DW787_03900</name>
</gene>
<dbReference type="InterPro" id="IPR016032">
    <property type="entry name" value="Sig_transdc_resp-reg_C-effctor"/>
</dbReference>
<proteinExistence type="predicted"/>
<protein>
    <submittedName>
        <fullName evidence="6">DNA-binding response regulator</fullName>
    </submittedName>
</protein>
<organism evidence="6 7">
    <name type="scientific">Collinsella intestinalis</name>
    <dbReference type="NCBI Taxonomy" id="147207"/>
    <lineage>
        <taxon>Bacteria</taxon>
        <taxon>Bacillati</taxon>
        <taxon>Actinomycetota</taxon>
        <taxon>Coriobacteriia</taxon>
        <taxon>Coriobacteriales</taxon>
        <taxon>Coriobacteriaceae</taxon>
        <taxon>Collinsella</taxon>
    </lineage>
</organism>
<feature type="modified residue" description="4-aspartylphosphate" evidence="2">
    <location>
        <position position="66"/>
    </location>
</feature>
<feature type="domain" description="Response regulatory" evidence="4">
    <location>
        <begin position="17"/>
        <end position="131"/>
    </location>
</feature>
<sequence length="245" mass="26117">MRLIREALRSKGGAPMRVLLVEDTPRLAEAVVEILRKSGYGADVAHIGADGLAMALTGAYDVLLLDIMLPDMSGMDVLRELREAGGVVPVILLTARQGVGDRVAGLDAGADDYLPKPFHASELLARIRAVTRRPATYRPNNAIEACGLVLDVEGLSVQARGGAVAVELTPKEALLLEAFMGRSGSPVSKSDLAVRLWGPHVSLADNRVEVLVHALRGKLEKLESSARIETVRGVGYRLMNGQLTG</sequence>
<dbReference type="EMBL" id="QSJI01000002">
    <property type="protein sequence ID" value="RHD56691.1"/>
    <property type="molecule type" value="Genomic_DNA"/>
</dbReference>
<evidence type="ECO:0000256" key="3">
    <source>
        <dbReference type="PROSITE-ProRule" id="PRU01091"/>
    </source>
</evidence>
<evidence type="ECO:0000313" key="6">
    <source>
        <dbReference type="EMBL" id="RHD56691.1"/>
    </source>
</evidence>
<dbReference type="PROSITE" id="PS50110">
    <property type="entry name" value="RESPONSE_REGULATORY"/>
    <property type="match status" value="1"/>
</dbReference>
<dbReference type="SMART" id="SM00862">
    <property type="entry name" value="Trans_reg_C"/>
    <property type="match status" value="1"/>
</dbReference>
<evidence type="ECO:0000259" key="4">
    <source>
        <dbReference type="PROSITE" id="PS50110"/>
    </source>
</evidence>
<dbReference type="Gene3D" id="1.10.10.10">
    <property type="entry name" value="Winged helix-like DNA-binding domain superfamily/Winged helix DNA-binding domain"/>
    <property type="match status" value="1"/>
</dbReference>
<dbReference type="GO" id="GO:0000976">
    <property type="term" value="F:transcription cis-regulatory region binding"/>
    <property type="evidence" value="ECO:0007669"/>
    <property type="project" value="TreeGrafter"/>
</dbReference>
<dbReference type="GO" id="GO:0005829">
    <property type="term" value="C:cytosol"/>
    <property type="evidence" value="ECO:0007669"/>
    <property type="project" value="TreeGrafter"/>
</dbReference>
<evidence type="ECO:0000256" key="1">
    <source>
        <dbReference type="ARBA" id="ARBA00023125"/>
    </source>
</evidence>
<comment type="caution">
    <text evidence="6">The sequence shown here is derived from an EMBL/GenBank/DDBJ whole genome shotgun (WGS) entry which is preliminary data.</text>
</comment>